<dbReference type="AlphaFoldDB" id="A0A099JMB4"/>
<accession>A0A099JMB4</accession>
<dbReference type="Pfam" id="PF20218">
    <property type="entry name" value="DUF6578"/>
    <property type="match status" value="1"/>
</dbReference>
<evidence type="ECO:0000313" key="5">
    <source>
        <dbReference type="Proteomes" id="UP000561726"/>
    </source>
</evidence>
<dbReference type="OrthoDB" id="2084645at2"/>
<reference evidence="2 4" key="1">
    <citation type="submission" date="2014-08" db="EMBL/GenBank/DDBJ databases">
        <authorList>
            <person name="Sisinthy S."/>
        </authorList>
    </citation>
    <scope>NUCLEOTIDE SEQUENCE [LARGE SCALE GENOMIC DNA]</scope>
    <source>
        <strain evidence="2 4">RuG17</strain>
    </source>
</reference>
<organism evidence="2 4">
    <name type="scientific">Cryobacterium roopkundense</name>
    <dbReference type="NCBI Taxonomy" id="1001240"/>
    <lineage>
        <taxon>Bacteria</taxon>
        <taxon>Bacillati</taxon>
        <taxon>Actinomycetota</taxon>
        <taxon>Actinomycetes</taxon>
        <taxon>Micrococcales</taxon>
        <taxon>Microbacteriaceae</taxon>
        <taxon>Cryobacterium</taxon>
    </lineage>
</organism>
<feature type="region of interest" description="Disordered" evidence="1">
    <location>
        <begin position="139"/>
        <end position="183"/>
    </location>
</feature>
<proteinExistence type="predicted"/>
<evidence type="ECO:0000313" key="2">
    <source>
        <dbReference type="EMBL" id="KGJ79270.1"/>
    </source>
</evidence>
<dbReference type="RefSeq" id="WP_035835704.1">
    <property type="nucleotide sequence ID" value="NZ_JACHBQ010000002.1"/>
</dbReference>
<feature type="compositionally biased region" description="Basic and acidic residues" evidence="1">
    <location>
        <begin position="97"/>
        <end position="109"/>
    </location>
</feature>
<gene>
    <name evidence="3" type="ORF">BJ997_004295</name>
    <name evidence="2" type="ORF">GY21_05600</name>
</gene>
<reference evidence="3 5" key="2">
    <citation type="submission" date="2020-08" db="EMBL/GenBank/DDBJ databases">
        <title>Sequencing the genomes of 1000 actinobacteria strains.</title>
        <authorList>
            <person name="Klenk H.-P."/>
        </authorList>
    </citation>
    <scope>NUCLEOTIDE SEQUENCE [LARGE SCALE GENOMIC DNA]</scope>
    <source>
        <strain evidence="3 5">DSM 21065</strain>
    </source>
</reference>
<name>A0A099JMB4_9MICO</name>
<dbReference type="Proteomes" id="UP000561726">
    <property type="component" value="Unassembled WGS sequence"/>
</dbReference>
<sequence>MTRVWLTEWEWACCGDAFAIGDEVDFGIETRTSHAALADMLGPELFAAVEAMESHHEEEFTDRVRGRVVAVHEVTQDVIERWSLRRPGHGAPPESIKAADGDERADGGREFGNGAFLARSPSRYMIEIEPVANSARLTSAQGVRLRIDDDDEPLPRVQGTASPPPEQRRRSLKGWLVDVEEHA</sequence>
<evidence type="ECO:0000256" key="1">
    <source>
        <dbReference type="SAM" id="MobiDB-lite"/>
    </source>
</evidence>
<comment type="caution">
    <text evidence="2">The sequence shown here is derived from an EMBL/GenBank/DDBJ whole genome shotgun (WGS) entry which is preliminary data.</text>
</comment>
<protein>
    <submittedName>
        <fullName evidence="2">Uncharacterized protein</fullName>
    </submittedName>
</protein>
<dbReference type="InterPro" id="IPR046485">
    <property type="entry name" value="DUF6578"/>
</dbReference>
<dbReference type="EMBL" id="JACHBQ010000002">
    <property type="protein sequence ID" value="MBB5643684.1"/>
    <property type="molecule type" value="Genomic_DNA"/>
</dbReference>
<keyword evidence="4" id="KW-1185">Reference proteome</keyword>
<dbReference type="EMBL" id="JPXF01000016">
    <property type="protein sequence ID" value="KGJ79270.1"/>
    <property type="molecule type" value="Genomic_DNA"/>
</dbReference>
<dbReference type="eggNOG" id="ENOG5032NI3">
    <property type="taxonomic scope" value="Bacteria"/>
</dbReference>
<feature type="region of interest" description="Disordered" evidence="1">
    <location>
        <begin position="85"/>
        <end position="114"/>
    </location>
</feature>
<evidence type="ECO:0000313" key="4">
    <source>
        <dbReference type="Proteomes" id="UP000029864"/>
    </source>
</evidence>
<evidence type="ECO:0000313" key="3">
    <source>
        <dbReference type="EMBL" id="MBB5643684.1"/>
    </source>
</evidence>
<dbReference type="Proteomes" id="UP000029864">
    <property type="component" value="Unassembled WGS sequence"/>
</dbReference>